<dbReference type="RefSeq" id="WP_008333854.1">
    <property type="nucleotide sequence ID" value="NZ_CH902578.1"/>
</dbReference>
<keyword evidence="1" id="KW-0472">Membrane</keyword>
<organism evidence="3 4">
    <name type="scientific">Maritimibacter alkaliphilus HTCC2654</name>
    <dbReference type="NCBI Taxonomy" id="314271"/>
    <lineage>
        <taxon>Bacteria</taxon>
        <taxon>Pseudomonadati</taxon>
        <taxon>Pseudomonadota</taxon>
        <taxon>Alphaproteobacteria</taxon>
        <taxon>Rhodobacterales</taxon>
        <taxon>Roseobacteraceae</taxon>
        <taxon>Maritimibacter</taxon>
    </lineage>
</organism>
<dbReference type="Proteomes" id="UP000002931">
    <property type="component" value="Unassembled WGS sequence"/>
</dbReference>
<feature type="transmembrane region" description="Helical" evidence="1">
    <location>
        <begin position="349"/>
        <end position="366"/>
    </location>
</feature>
<dbReference type="eggNOG" id="COG2370">
    <property type="taxonomic scope" value="Bacteria"/>
</dbReference>
<keyword evidence="1" id="KW-1133">Transmembrane helix</keyword>
<dbReference type="HOGENOM" id="CLU_043645_3_1_5"/>
<feature type="transmembrane region" description="Helical" evidence="1">
    <location>
        <begin position="281"/>
        <end position="302"/>
    </location>
</feature>
<feature type="transmembrane region" description="Helical" evidence="1">
    <location>
        <begin position="225"/>
        <end position="248"/>
    </location>
</feature>
<dbReference type="OrthoDB" id="9808870at2"/>
<dbReference type="AlphaFoldDB" id="A3VBU8"/>
<dbReference type="STRING" id="314271.RB2654_17216"/>
<reference evidence="3 4" key="1">
    <citation type="journal article" date="2010" name="J. Bacteriol.">
        <title>Genome sequences of Pelagibaca bermudensis HTCC2601T and Maritimibacter alkaliphilus HTCC2654T, the type strains of two marine Roseobacter genera.</title>
        <authorList>
            <person name="Thrash J.C."/>
            <person name="Cho J.C."/>
            <person name="Ferriera S."/>
            <person name="Johnson J."/>
            <person name="Vergin K.L."/>
            <person name="Giovannoni S.J."/>
        </authorList>
    </citation>
    <scope>NUCLEOTIDE SEQUENCE [LARGE SCALE GENOMIC DNA]</scope>
    <source>
        <strain evidence="3 4">HTCC2654</strain>
    </source>
</reference>
<gene>
    <name evidence="3" type="ORF">RB2654_17216</name>
</gene>
<feature type="transmembrane region" description="Helical" evidence="1">
    <location>
        <begin position="254"/>
        <end position="272"/>
    </location>
</feature>
<dbReference type="EMBL" id="AAMT01000002">
    <property type="protein sequence ID" value="EAQ14431.1"/>
    <property type="molecule type" value="Genomic_DNA"/>
</dbReference>
<proteinExistence type="predicted"/>
<evidence type="ECO:0000313" key="4">
    <source>
        <dbReference type="Proteomes" id="UP000002931"/>
    </source>
</evidence>
<feature type="transmembrane region" description="Helical" evidence="1">
    <location>
        <begin position="308"/>
        <end position="337"/>
    </location>
</feature>
<dbReference type="InterPro" id="IPR032809">
    <property type="entry name" value="Put_HupE_UreJ"/>
</dbReference>
<keyword evidence="1" id="KW-0812">Transmembrane</keyword>
<evidence type="ECO:0000256" key="2">
    <source>
        <dbReference type="SAM" id="SignalP"/>
    </source>
</evidence>
<evidence type="ECO:0000313" key="3">
    <source>
        <dbReference type="EMBL" id="EAQ14431.1"/>
    </source>
</evidence>
<protein>
    <submittedName>
        <fullName evidence="3">Membrane protein, putative</fullName>
    </submittedName>
</protein>
<comment type="caution">
    <text evidence="3">The sequence shown here is derived from an EMBL/GenBank/DDBJ whole genome shotgun (WGS) entry which is preliminary data.</text>
</comment>
<sequence length="371" mass="40047">MWLVVIVMALSSPAMAHEMSPAIADIEIGEDSLEMSIILQGEAMVAGIDLSSVTDTNNSPRADAYDALRALSPDAFSQRLQAAWPDLSDGVRMQAGDTMLVPELVEASTAEAVSDALPRESRVILRAALPDDGSDVSFGWDAQYGPIILRQIVQDLPEGQEAYSAFLGPGQMSAPMPRTGTVEITGLASFANYVWLGFTHILPKGLDHILFVLGLFFFSREARPLLYQITAFTVAHTITLALASLGVVSVPASIVEPLIALSIAYVAVENILRPKLSRMRLMVVFGFGLLHGLGFASVLGEIGLSPAYFLASLIAFNIGVELGQIAIVTTAFFSITVWFGARPWYRQRIVVPASVLIGLMGLWWAVERLIL</sequence>
<keyword evidence="2" id="KW-0732">Signal</keyword>
<accession>A3VBU8</accession>
<feature type="signal peptide" evidence="2">
    <location>
        <begin position="1"/>
        <end position="16"/>
    </location>
</feature>
<evidence type="ECO:0000256" key="1">
    <source>
        <dbReference type="SAM" id="Phobius"/>
    </source>
</evidence>
<feature type="transmembrane region" description="Helical" evidence="1">
    <location>
        <begin position="193"/>
        <end position="218"/>
    </location>
</feature>
<feature type="chain" id="PRO_5002661836" evidence="2">
    <location>
        <begin position="17"/>
        <end position="371"/>
    </location>
</feature>
<dbReference type="Pfam" id="PF13795">
    <property type="entry name" value="HupE_UreJ_2"/>
    <property type="match status" value="1"/>
</dbReference>
<name>A3VBU8_9RHOB</name>
<keyword evidence="4" id="KW-1185">Reference proteome</keyword>